<dbReference type="Proteomes" id="UP000218244">
    <property type="component" value="Chromosome"/>
</dbReference>
<name>A0A169SCL9_9CORY</name>
<reference evidence="1 2" key="1">
    <citation type="submission" date="2016-02" db="EMBL/GenBank/DDBJ databases">
        <title>Corynebacterium glutamicum N24 whole genome sequencing project.</title>
        <authorList>
            <person name="Matsutani M."/>
            <person name="Nangtapong N."/>
            <person name="Yakushi T."/>
            <person name="Matsushita K."/>
        </authorList>
    </citation>
    <scope>NUCLEOTIDE SEQUENCE [LARGE SCALE GENOMIC DNA]</scope>
    <source>
        <strain evidence="1 2">N24</strain>
    </source>
</reference>
<dbReference type="KEGG" id="csur:N24_3162"/>
<evidence type="ECO:0000313" key="2">
    <source>
        <dbReference type="Proteomes" id="UP000218244"/>
    </source>
</evidence>
<organism evidence="1 2">
    <name type="scientific">Corynebacterium suranareeae</name>
    <dbReference type="NCBI Taxonomy" id="2506452"/>
    <lineage>
        <taxon>Bacteria</taxon>
        <taxon>Bacillati</taxon>
        <taxon>Actinomycetota</taxon>
        <taxon>Actinomycetes</taxon>
        <taxon>Mycobacteriales</taxon>
        <taxon>Corynebacteriaceae</taxon>
        <taxon>Corynebacterium</taxon>
    </lineage>
</organism>
<sequence>MRDKTRYKLRHVNNATLKCGSPAFLQGLRAINEQFLSAVVQSSRVVKLRLPCKVIQHLNNHF</sequence>
<keyword evidence="2" id="KW-1185">Reference proteome</keyword>
<evidence type="ECO:0000313" key="1">
    <source>
        <dbReference type="EMBL" id="BAU97424.1"/>
    </source>
</evidence>
<dbReference type="EMBL" id="AP017369">
    <property type="protein sequence ID" value="BAU97424.1"/>
    <property type="molecule type" value="Genomic_DNA"/>
</dbReference>
<gene>
    <name evidence="1" type="ORF">N24_3162</name>
</gene>
<protein>
    <submittedName>
        <fullName evidence="1">Uncharacterized protein</fullName>
    </submittedName>
</protein>
<dbReference type="AlphaFoldDB" id="A0A169SCL9"/>
<accession>A0A169SCL9</accession>
<proteinExistence type="predicted"/>